<evidence type="ECO:0000256" key="1">
    <source>
        <dbReference type="SAM" id="SignalP"/>
    </source>
</evidence>
<accession>A0AA40DX43</accession>
<reference evidence="2" key="1">
    <citation type="submission" date="2023-06" db="EMBL/GenBank/DDBJ databases">
        <title>Genome-scale phylogeny and comparative genomics of the fungal order Sordariales.</title>
        <authorList>
            <consortium name="Lawrence Berkeley National Laboratory"/>
            <person name="Hensen N."/>
            <person name="Bonometti L."/>
            <person name="Westerberg I."/>
            <person name="Brannstrom I.O."/>
            <person name="Guillou S."/>
            <person name="Cros-Aarteil S."/>
            <person name="Calhoun S."/>
            <person name="Haridas S."/>
            <person name="Kuo A."/>
            <person name="Mondo S."/>
            <person name="Pangilinan J."/>
            <person name="Riley R."/>
            <person name="Labutti K."/>
            <person name="Andreopoulos B."/>
            <person name="Lipzen A."/>
            <person name="Chen C."/>
            <person name="Yanf M."/>
            <person name="Daum C."/>
            <person name="Ng V."/>
            <person name="Clum A."/>
            <person name="Steindorff A."/>
            <person name="Ohm R."/>
            <person name="Martin F."/>
            <person name="Silar P."/>
            <person name="Natvig D."/>
            <person name="Lalanne C."/>
            <person name="Gautier V."/>
            <person name="Ament-Velasquez S.L."/>
            <person name="Kruys A."/>
            <person name="Hutchinson M.I."/>
            <person name="Powell A.J."/>
            <person name="Barry K."/>
            <person name="Miller A.N."/>
            <person name="Grigoriev I.V."/>
            <person name="Debuchy R."/>
            <person name="Gladieux P."/>
            <person name="Thoren M.H."/>
            <person name="Johannesson H."/>
        </authorList>
    </citation>
    <scope>NUCLEOTIDE SEQUENCE</scope>
    <source>
        <strain evidence="2">SMH4607-1</strain>
    </source>
</reference>
<feature type="chain" id="PRO_5041229502" description="Secreted protein" evidence="1">
    <location>
        <begin position="21"/>
        <end position="111"/>
    </location>
</feature>
<sequence length="111" mass="12174">MVSTRTVLAALVGLAAFAIAAPAPAAAPEPAPEGDAAHLLKVRRVWAGGVDMKQQCIWQYGNLYFIDNIFPWNAISWVCQTYPDDVYWSIDVGSYLSPCCGGVWDWGCYFP</sequence>
<organism evidence="2 3">
    <name type="scientific">Lasiosphaeris hirsuta</name>
    <dbReference type="NCBI Taxonomy" id="260670"/>
    <lineage>
        <taxon>Eukaryota</taxon>
        <taxon>Fungi</taxon>
        <taxon>Dikarya</taxon>
        <taxon>Ascomycota</taxon>
        <taxon>Pezizomycotina</taxon>
        <taxon>Sordariomycetes</taxon>
        <taxon>Sordariomycetidae</taxon>
        <taxon>Sordariales</taxon>
        <taxon>Lasiosphaeriaceae</taxon>
        <taxon>Lasiosphaeris</taxon>
    </lineage>
</organism>
<keyword evidence="3" id="KW-1185">Reference proteome</keyword>
<evidence type="ECO:0000313" key="3">
    <source>
        <dbReference type="Proteomes" id="UP001172102"/>
    </source>
</evidence>
<protein>
    <recommendedName>
        <fullName evidence="4">Secreted protein</fullName>
    </recommendedName>
</protein>
<evidence type="ECO:0000313" key="2">
    <source>
        <dbReference type="EMBL" id="KAK0716271.1"/>
    </source>
</evidence>
<keyword evidence="1" id="KW-0732">Signal</keyword>
<name>A0AA40DX43_9PEZI</name>
<proteinExistence type="predicted"/>
<dbReference type="Proteomes" id="UP001172102">
    <property type="component" value="Unassembled WGS sequence"/>
</dbReference>
<feature type="signal peptide" evidence="1">
    <location>
        <begin position="1"/>
        <end position="20"/>
    </location>
</feature>
<evidence type="ECO:0008006" key="4">
    <source>
        <dbReference type="Google" id="ProtNLM"/>
    </source>
</evidence>
<gene>
    <name evidence="2" type="ORF">B0H67DRAFT_554607</name>
</gene>
<dbReference type="AlphaFoldDB" id="A0AA40DX43"/>
<dbReference type="EMBL" id="JAUKUA010000004">
    <property type="protein sequence ID" value="KAK0716271.1"/>
    <property type="molecule type" value="Genomic_DNA"/>
</dbReference>
<comment type="caution">
    <text evidence="2">The sequence shown here is derived from an EMBL/GenBank/DDBJ whole genome shotgun (WGS) entry which is preliminary data.</text>
</comment>